<evidence type="ECO:0000313" key="2">
    <source>
        <dbReference type="EMBL" id="KAL1866735.1"/>
    </source>
</evidence>
<evidence type="ECO:0000313" key="3">
    <source>
        <dbReference type="Proteomes" id="UP001583177"/>
    </source>
</evidence>
<reference evidence="2 3" key="1">
    <citation type="journal article" date="2024" name="IMA Fungus">
        <title>IMA Genome - F19 : A genome assembly and annotation guide to empower mycologists, including annotated draft genome sequences of Ceratocystis pirilliformis, Diaporthe australafricana, Fusarium ophioides, Paecilomyces lecythidis, and Sporothrix stenoceras.</title>
        <authorList>
            <person name="Aylward J."/>
            <person name="Wilson A.M."/>
            <person name="Visagie C.M."/>
            <person name="Spraker J."/>
            <person name="Barnes I."/>
            <person name="Buitendag C."/>
            <person name="Ceriani C."/>
            <person name="Del Mar Angel L."/>
            <person name="du Plessis D."/>
            <person name="Fuchs T."/>
            <person name="Gasser K."/>
            <person name="Kramer D."/>
            <person name="Li W."/>
            <person name="Munsamy K."/>
            <person name="Piso A."/>
            <person name="Price J.L."/>
            <person name="Sonnekus B."/>
            <person name="Thomas C."/>
            <person name="van der Nest A."/>
            <person name="van Dijk A."/>
            <person name="van Heerden A."/>
            <person name="van Vuuren N."/>
            <person name="Yilmaz N."/>
            <person name="Duong T.A."/>
            <person name="van der Merwe N.A."/>
            <person name="Wingfield M.J."/>
            <person name="Wingfield B.D."/>
        </authorList>
    </citation>
    <scope>NUCLEOTIDE SEQUENCE [LARGE SCALE GENOMIC DNA]</scope>
    <source>
        <strain evidence="2 3">CMW 18300</strain>
    </source>
</reference>
<comment type="caution">
    <text evidence="2">The sequence shown here is derived from an EMBL/GenBank/DDBJ whole genome shotgun (WGS) entry which is preliminary data.</text>
</comment>
<dbReference type="SUPFAM" id="SSF53474">
    <property type="entry name" value="alpha/beta-Hydrolases"/>
    <property type="match status" value="1"/>
</dbReference>
<proteinExistence type="predicted"/>
<gene>
    <name evidence="2" type="ORF">Daus18300_006679</name>
</gene>
<dbReference type="InterPro" id="IPR029058">
    <property type="entry name" value="AB_hydrolase_fold"/>
</dbReference>
<protein>
    <recommendedName>
        <fullName evidence="1">Carboxylesterase type B domain-containing protein</fullName>
    </recommendedName>
</protein>
<dbReference type="Gene3D" id="3.40.50.1820">
    <property type="entry name" value="alpha/beta hydrolase"/>
    <property type="match status" value="1"/>
</dbReference>
<organism evidence="2 3">
    <name type="scientific">Diaporthe australafricana</name>
    <dbReference type="NCBI Taxonomy" id="127596"/>
    <lineage>
        <taxon>Eukaryota</taxon>
        <taxon>Fungi</taxon>
        <taxon>Dikarya</taxon>
        <taxon>Ascomycota</taxon>
        <taxon>Pezizomycotina</taxon>
        <taxon>Sordariomycetes</taxon>
        <taxon>Sordariomycetidae</taxon>
        <taxon>Diaporthales</taxon>
        <taxon>Diaporthaceae</taxon>
        <taxon>Diaporthe</taxon>
    </lineage>
</organism>
<name>A0ABR3WT14_9PEZI</name>
<accession>A0ABR3WT14</accession>
<dbReference type="PANTHER" id="PTHR11559">
    <property type="entry name" value="CARBOXYLESTERASE"/>
    <property type="match status" value="1"/>
</dbReference>
<keyword evidence="3" id="KW-1185">Reference proteome</keyword>
<dbReference type="Pfam" id="PF00135">
    <property type="entry name" value="COesterase"/>
    <property type="match status" value="1"/>
</dbReference>
<dbReference type="InterPro" id="IPR002018">
    <property type="entry name" value="CarbesteraseB"/>
</dbReference>
<dbReference type="Proteomes" id="UP001583177">
    <property type="component" value="Unassembled WGS sequence"/>
</dbReference>
<evidence type="ECO:0000259" key="1">
    <source>
        <dbReference type="Pfam" id="PF00135"/>
    </source>
</evidence>
<sequence>MTQTASLQHPALGSILGVDSDQTIQYRGIPYATLEHQFADAVLFENPSQRLIDATSYGPQSTQPSETCDIEHTFIQHGLPHGELKDSGTECLNLNITVPKGQASGLPVVVFVHGGGYFLGAGSWPQFDMKRLVAQSVRCGKPMIGVTINYRLGAPGFLTSEELTSHGIKPDRGLHDQVAAFTWIQRFIGGFGGDPQRVTASGVSAGSISILLHLAKKQPLFSQAVCMGGTPSLIPRLPLEVAEGTYATVLQKFGISELPPKERIEELKKIDREGWVTKLSPGLPLSPVADKDENQPPFYQAGVPEAAISKSGSDWCPRIMMGDCEMDLLTRTQSSIMFYMLGPGIAQIGTKFRAVLDKSLSDRPDVKQALLDTYDNQKDDDGLGFLRFAHDVVQLAATRLIASRWPGSAYVFHFNEPNPWEGRFQGVASHLLDVAFLFQNYEEYLSEEQVSSGRTFGRHFIEFVSGEEPYAPFSSGSGKVQVYGPGEQRSRQVDAKDLVAAGRRDLVFSLAEDVGLDKLTATVHMTLHP</sequence>
<dbReference type="InterPro" id="IPR050309">
    <property type="entry name" value="Type-B_Carboxylest/Lipase"/>
</dbReference>
<feature type="domain" description="Carboxylesterase type B" evidence="1">
    <location>
        <begin position="13"/>
        <end position="477"/>
    </location>
</feature>
<dbReference type="EMBL" id="JAWRVE010000054">
    <property type="protein sequence ID" value="KAL1866735.1"/>
    <property type="molecule type" value="Genomic_DNA"/>
</dbReference>